<feature type="transmembrane region" description="Helical" evidence="1">
    <location>
        <begin position="34"/>
        <end position="53"/>
    </location>
</feature>
<dbReference type="OrthoDB" id="204603at2157"/>
<protein>
    <submittedName>
        <fullName evidence="2">Uncharacterized protein</fullName>
    </submittedName>
</protein>
<dbReference type="EMBL" id="FNFE01000001">
    <property type="protein sequence ID" value="SDJ58104.1"/>
    <property type="molecule type" value="Genomic_DNA"/>
</dbReference>
<organism evidence="2 3">
    <name type="scientific">Natronorubrum texcoconense</name>
    <dbReference type="NCBI Taxonomy" id="1095776"/>
    <lineage>
        <taxon>Archaea</taxon>
        <taxon>Methanobacteriati</taxon>
        <taxon>Methanobacteriota</taxon>
        <taxon>Stenosarchaea group</taxon>
        <taxon>Halobacteria</taxon>
        <taxon>Halobacteriales</taxon>
        <taxon>Natrialbaceae</taxon>
        <taxon>Natronorubrum</taxon>
    </lineage>
</organism>
<reference evidence="3" key="1">
    <citation type="submission" date="2016-10" db="EMBL/GenBank/DDBJ databases">
        <authorList>
            <person name="Varghese N."/>
            <person name="Submissions S."/>
        </authorList>
    </citation>
    <scope>NUCLEOTIDE SEQUENCE [LARGE SCALE GENOMIC DNA]</scope>
    <source>
        <strain evidence="3">B4,CECT 8067,JCM 17497</strain>
    </source>
</reference>
<evidence type="ECO:0000313" key="2">
    <source>
        <dbReference type="EMBL" id="SDJ58104.1"/>
    </source>
</evidence>
<evidence type="ECO:0000256" key="1">
    <source>
        <dbReference type="SAM" id="Phobius"/>
    </source>
</evidence>
<gene>
    <name evidence="2" type="ORF">SAMN04515672_1063</name>
</gene>
<dbReference type="AlphaFoldDB" id="A0A1G8UWT5"/>
<keyword evidence="1" id="KW-0472">Membrane</keyword>
<feature type="transmembrane region" description="Helical" evidence="1">
    <location>
        <begin position="7"/>
        <end position="28"/>
    </location>
</feature>
<keyword evidence="1" id="KW-1133">Transmembrane helix</keyword>
<evidence type="ECO:0000313" key="3">
    <source>
        <dbReference type="Proteomes" id="UP000198882"/>
    </source>
</evidence>
<keyword evidence="3" id="KW-1185">Reference proteome</keyword>
<keyword evidence="1" id="KW-0812">Transmembrane</keyword>
<dbReference type="STRING" id="1095776.SAMN04515672_1063"/>
<sequence length="67" mass="7437">MNVRQRVIVGSLWIGVAALMAITLEPGIPSTVDGFARLFVVIVALFLAVVYLFDPWNIHGRLMPNQE</sequence>
<proteinExistence type="predicted"/>
<name>A0A1G8UWT5_9EURY</name>
<dbReference type="RefSeq" id="WP_090303520.1">
    <property type="nucleotide sequence ID" value="NZ_FNFE01000001.1"/>
</dbReference>
<accession>A0A1G8UWT5</accession>
<dbReference type="Proteomes" id="UP000198882">
    <property type="component" value="Unassembled WGS sequence"/>
</dbReference>